<dbReference type="SUPFAM" id="SSF50630">
    <property type="entry name" value="Acid proteases"/>
    <property type="match status" value="1"/>
</dbReference>
<evidence type="ECO:0000256" key="2">
    <source>
        <dbReference type="ARBA" id="ARBA00022670"/>
    </source>
</evidence>
<feature type="domain" description="Peptidase A1" evidence="5">
    <location>
        <begin position="93"/>
        <end position="242"/>
    </location>
</feature>
<dbReference type="InterPro" id="IPR051708">
    <property type="entry name" value="Plant_Aspart_Prot_A1"/>
</dbReference>
<keyword evidence="2" id="KW-0645">Protease</keyword>
<dbReference type="Pfam" id="PF14543">
    <property type="entry name" value="TAXi_N"/>
    <property type="match status" value="1"/>
</dbReference>
<proteinExistence type="evidence at transcript level"/>
<keyword evidence="4" id="KW-0732">Signal</keyword>
<feature type="chain" id="PRO_5002874333" description="Peptidase A1 domain-containing protein" evidence="4">
    <location>
        <begin position="26"/>
        <end position="242"/>
    </location>
</feature>
<dbReference type="PANTHER" id="PTHR47967">
    <property type="entry name" value="OS07G0603500 PROTEIN-RELATED"/>
    <property type="match status" value="1"/>
</dbReference>
<comment type="similarity">
    <text evidence="1">Belongs to the peptidase A1 family.</text>
</comment>
<evidence type="ECO:0000313" key="6">
    <source>
        <dbReference type="EMBL" id="ABR16870.1"/>
    </source>
</evidence>
<accession>B8LMJ0</accession>
<sequence>MGSYNLVPSLLVWFCLSQIWRESACILEGNGGDLVVGLKHRGFENMKAMNSFELLRVSSKRSSSRFHSLRRNRHGHKKHSMDFSLPLRAGSDYIMPLMLGTSPQRLEVFMDTGSDLVWVPCSANSSKPSFECIMCEDLDIPTFSAFQSNSSRPAVCSSDSCSAIHNSDNPKDLCTMAGCPFESIDIDPCLAPCPAFYYAYGDGSLRAELMRDRLSVHLAKGGAKKKSQISHLGVQEFHYQSP</sequence>
<dbReference type="InterPro" id="IPR032861">
    <property type="entry name" value="TAXi_N"/>
</dbReference>
<dbReference type="MEROPS" id="A01.A60"/>
<reference evidence="6" key="1">
    <citation type="submission" date="2007-06" db="EMBL/GenBank/DDBJ databases">
        <title>Full length cDNA sequences from Sitka Spruce (Picea sitchensis).</title>
        <authorList>
            <person name="Ralph S.G."/>
            <person name="Chun H.E."/>
            <person name="Liao N."/>
            <person name="Ali J."/>
            <person name="Reid K."/>
            <person name="Kolosova N."/>
            <person name="Cooper N."/>
            <person name="Cullis C."/>
            <person name="Jancsik S."/>
            <person name="Moore R."/>
            <person name="Mayo M."/>
            <person name="Wagner S."/>
            <person name="Holt R.A."/>
            <person name="Jones S.J.M."/>
            <person name="Marra M.A."/>
            <person name="Ritland C.E."/>
            <person name="Ritland K."/>
            <person name="Bohlmann J."/>
        </authorList>
    </citation>
    <scope>NUCLEOTIDE SEQUENCE</scope>
    <source>
        <tissue evidence="6">Green portion of the leader tissue</tissue>
    </source>
</reference>
<feature type="signal peptide" evidence="4">
    <location>
        <begin position="1"/>
        <end position="25"/>
    </location>
</feature>
<name>B8LMJ0_PICSI</name>
<evidence type="ECO:0000256" key="3">
    <source>
        <dbReference type="ARBA" id="ARBA00022801"/>
    </source>
</evidence>
<dbReference type="GO" id="GO:0008233">
    <property type="term" value="F:peptidase activity"/>
    <property type="evidence" value="ECO:0007669"/>
    <property type="project" value="UniProtKB-KW"/>
</dbReference>
<dbReference type="AlphaFoldDB" id="B8LMJ0"/>
<dbReference type="PANTHER" id="PTHR47967:SF26">
    <property type="entry name" value="PEPTIDASE A1 DOMAIN-CONTAINING PROTEIN"/>
    <property type="match status" value="1"/>
</dbReference>
<organism evidence="6">
    <name type="scientific">Picea sitchensis</name>
    <name type="common">Sitka spruce</name>
    <name type="synonym">Pinus sitchensis</name>
    <dbReference type="NCBI Taxonomy" id="3332"/>
    <lineage>
        <taxon>Eukaryota</taxon>
        <taxon>Viridiplantae</taxon>
        <taxon>Streptophyta</taxon>
        <taxon>Embryophyta</taxon>
        <taxon>Tracheophyta</taxon>
        <taxon>Spermatophyta</taxon>
        <taxon>Pinopsida</taxon>
        <taxon>Pinidae</taxon>
        <taxon>Conifers I</taxon>
        <taxon>Pinales</taxon>
        <taxon>Pinaceae</taxon>
        <taxon>Picea</taxon>
    </lineage>
</organism>
<dbReference type="Gene3D" id="2.40.70.10">
    <property type="entry name" value="Acid Proteases"/>
    <property type="match status" value="1"/>
</dbReference>
<evidence type="ECO:0000256" key="1">
    <source>
        <dbReference type="ARBA" id="ARBA00007447"/>
    </source>
</evidence>
<evidence type="ECO:0000256" key="4">
    <source>
        <dbReference type="SAM" id="SignalP"/>
    </source>
</evidence>
<dbReference type="InterPro" id="IPR033121">
    <property type="entry name" value="PEPTIDASE_A1"/>
</dbReference>
<dbReference type="GO" id="GO:0006508">
    <property type="term" value="P:proteolysis"/>
    <property type="evidence" value="ECO:0007669"/>
    <property type="project" value="UniProtKB-KW"/>
</dbReference>
<evidence type="ECO:0000259" key="5">
    <source>
        <dbReference type="PROSITE" id="PS51767"/>
    </source>
</evidence>
<dbReference type="GO" id="GO:0005576">
    <property type="term" value="C:extracellular region"/>
    <property type="evidence" value="ECO:0007669"/>
    <property type="project" value="TreeGrafter"/>
</dbReference>
<dbReference type="EMBL" id="EF677013">
    <property type="protein sequence ID" value="ABR16870.1"/>
    <property type="molecule type" value="mRNA"/>
</dbReference>
<dbReference type="OMA" id="WRESACI"/>
<protein>
    <recommendedName>
        <fullName evidence="5">Peptidase A1 domain-containing protein</fullName>
    </recommendedName>
</protein>
<keyword evidence="3" id="KW-0378">Hydrolase</keyword>
<dbReference type="PROSITE" id="PS51767">
    <property type="entry name" value="PEPTIDASE_A1"/>
    <property type="match status" value="1"/>
</dbReference>
<dbReference type="InterPro" id="IPR021109">
    <property type="entry name" value="Peptidase_aspartic_dom_sf"/>
</dbReference>